<evidence type="ECO:0000313" key="2">
    <source>
        <dbReference type="EMBL" id="RKQ37688.1"/>
    </source>
</evidence>
<name>A0A495ACL9_9BACI</name>
<dbReference type="RefSeq" id="WP_121202765.1">
    <property type="nucleotide sequence ID" value="NZ_RBZP01000001.1"/>
</dbReference>
<accession>A0A495ACL9</accession>
<keyword evidence="1" id="KW-0472">Membrane</keyword>
<dbReference type="Proteomes" id="UP000269301">
    <property type="component" value="Unassembled WGS sequence"/>
</dbReference>
<proteinExistence type="predicted"/>
<organism evidence="2 3">
    <name type="scientific">Oceanobacillus halophilus</name>
    <dbReference type="NCBI Taxonomy" id="930130"/>
    <lineage>
        <taxon>Bacteria</taxon>
        <taxon>Bacillati</taxon>
        <taxon>Bacillota</taxon>
        <taxon>Bacilli</taxon>
        <taxon>Bacillales</taxon>
        <taxon>Bacillaceae</taxon>
        <taxon>Oceanobacillus</taxon>
    </lineage>
</organism>
<gene>
    <name evidence="2" type="ORF">D8M06_02470</name>
</gene>
<feature type="transmembrane region" description="Helical" evidence="1">
    <location>
        <begin position="69"/>
        <end position="90"/>
    </location>
</feature>
<keyword evidence="3" id="KW-1185">Reference proteome</keyword>
<dbReference type="OrthoDB" id="2971460at2"/>
<keyword evidence="1" id="KW-1133">Transmembrane helix</keyword>
<evidence type="ECO:0000313" key="3">
    <source>
        <dbReference type="Proteomes" id="UP000269301"/>
    </source>
</evidence>
<keyword evidence="1" id="KW-0812">Transmembrane</keyword>
<dbReference type="AlphaFoldDB" id="A0A495ACL9"/>
<reference evidence="2 3" key="1">
    <citation type="journal article" date="2016" name="Int. J. Syst. Evol. Microbiol.">
        <title>Oceanobacillus halophilus sp. nov., a novel moderately halophilic bacterium from a hypersaline lake.</title>
        <authorList>
            <person name="Amoozegar M.A."/>
            <person name="Bagheri M."/>
            <person name="Makhdoumi A."/>
            <person name="Nikou M.M."/>
            <person name="Fazeli S.A.S."/>
            <person name="Schumann P."/>
            <person name="Sproer C."/>
            <person name="Sanchez-Porro C."/>
            <person name="Ventosa A."/>
        </authorList>
    </citation>
    <scope>NUCLEOTIDE SEQUENCE [LARGE SCALE GENOMIC DNA]</scope>
    <source>
        <strain evidence="2 3">DSM 23996</strain>
    </source>
</reference>
<comment type="caution">
    <text evidence="2">The sequence shown here is derived from an EMBL/GenBank/DDBJ whole genome shotgun (WGS) entry which is preliminary data.</text>
</comment>
<sequence>MNVKIEEDQANELRSLFDEITEEKHGREKEVFSEERRNEKREIDILELPPRKEVHISRGRARLKISRPFIRFILVVIVLLAIIFGAYYYWGDEVFQLMS</sequence>
<dbReference type="EMBL" id="RBZP01000001">
    <property type="protein sequence ID" value="RKQ37688.1"/>
    <property type="molecule type" value="Genomic_DNA"/>
</dbReference>
<protein>
    <submittedName>
        <fullName evidence="2">Uncharacterized protein</fullName>
    </submittedName>
</protein>
<evidence type="ECO:0000256" key="1">
    <source>
        <dbReference type="SAM" id="Phobius"/>
    </source>
</evidence>